<dbReference type="InterPro" id="IPR002153">
    <property type="entry name" value="TRPC_channel"/>
</dbReference>
<dbReference type="InterPro" id="IPR036770">
    <property type="entry name" value="Ankyrin_rpt-contain_sf"/>
</dbReference>
<keyword evidence="4" id="KW-0677">Repeat</keyword>
<keyword evidence="7" id="KW-0406">Ion transport</keyword>
<dbReference type="Pfam" id="PF00520">
    <property type="entry name" value="Ion_trans"/>
    <property type="match status" value="1"/>
</dbReference>
<evidence type="ECO:0000256" key="10">
    <source>
        <dbReference type="SAM" id="MobiDB-lite"/>
    </source>
</evidence>
<feature type="transmembrane region" description="Helical" evidence="11">
    <location>
        <begin position="416"/>
        <end position="433"/>
    </location>
</feature>
<dbReference type="GO" id="GO:0005886">
    <property type="term" value="C:plasma membrane"/>
    <property type="evidence" value="ECO:0007669"/>
    <property type="project" value="TreeGrafter"/>
</dbReference>
<keyword evidence="8 11" id="KW-0472">Membrane</keyword>
<evidence type="ECO:0000256" key="1">
    <source>
        <dbReference type="ARBA" id="ARBA00004141"/>
    </source>
</evidence>
<gene>
    <name evidence="12" type="ORF">OFUS_LOCUS364</name>
</gene>
<feature type="transmembrane region" description="Helical" evidence="11">
    <location>
        <begin position="342"/>
        <end position="362"/>
    </location>
</feature>
<feature type="transmembrane region" description="Helical" evidence="11">
    <location>
        <begin position="374"/>
        <end position="396"/>
    </location>
</feature>
<dbReference type="InterPro" id="IPR005821">
    <property type="entry name" value="Ion_trans_dom"/>
</dbReference>
<proteinExistence type="predicted"/>
<reference evidence="12" key="1">
    <citation type="submission" date="2022-03" db="EMBL/GenBank/DDBJ databases">
        <authorList>
            <person name="Martin C."/>
        </authorList>
    </citation>
    <scope>NUCLEOTIDE SEQUENCE</scope>
</reference>
<keyword evidence="5 11" id="KW-1133">Transmembrane helix</keyword>
<dbReference type="InterPro" id="IPR013555">
    <property type="entry name" value="TRP_dom"/>
</dbReference>
<evidence type="ECO:0000313" key="12">
    <source>
        <dbReference type="EMBL" id="CAH1772636.1"/>
    </source>
</evidence>
<feature type="compositionally biased region" description="Basic and acidic residues" evidence="10">
    <location>
        <begin position="1"/>
        <end position="10"/>
    </location>
</feature>
<feature type="transmembrane region" description="Helical" evidence="11">
    <location>
        <begin position="562"/>
        <end position="583"/>
    </location>
</feature>
<evidence type="ECO:0000256" key="3">
    <source>
        <dbReference type="ARBA" id="ARBA00022692"/>
    </source>
</evidence>
<dbReference type="GO" id="GO:0034703">
    <property type="term" value="C:cation channel complex"/>
    <property type="evidence" value="ECO:0007669"/>
    <property type="project" value="TreeGrafter"/>
</dbReference>
<feature type="transmembrane region" description="Helical" evidence="11">
    <location>
        <begin position="488"/>
        <end position="510"/>
    </location>
</feature>
<evidence type="ECO:0000313" key="13">
    <source>
        <dbReference type="Proteomes" id="UP000749559"/>
    </source>
</evidence>
<name>A0A8J1YA67_OWEFU</name>
<dbReference type="GO" id="GO:0051480">
    <property type="term" value="P:regulation of cytosolic calcium ion concentration"/>
    <property type="evidence" value="ECO:0007669"/>
    <property type="project" value="TreeGrafter"/>
</dbReference>
<dbReference type="Pfam" id="PF08344">
    <property type="entry name" value="TRP_2"/>
    <property type="match status" value="1"/>
</dbReference>
<keyword evidence="2" id="KW-0813">Transport</keyword>
<dbReference type="Gene3D" id="1.25.40.20">
    <property type="entry name" value="Ankyrin repeat-containing domain"/>
    <property type="match status" value="1"/>
</dbReference>
<dbReference type="PANTHER" id="PTHR10117:SF54">
    <property type="entry name" value="TRANSIENT RECEPTOR POTENTIAL-GAMMA PROTEIN"/>
    <property type="match status" value="1"/>
</dbReference>
<comment type="caution">
    <text evidence="12">The sequence shown here is derived from an EMBL/GenBank/DDBJ whole genome shotgun (WGS) entry which is preliminary data.</text>
</comment>
<evidence type="ECO:0000256" key="2">
    <source>
        <dbReference type="ARBA" id="ARBA00022448"/>
    </source>
</evidence>
<evidence type="ECO:0000256" key="4">
    <source>
        <dbReference type="ARBA" id="ARBA00022737"/>
    </source>
</evidence>
<feature type="region of interest" description="Disordered" evidence="10">
    <location>
        <begin position="1"/>
        <end position="21"/>
    </location>
</feature>
<dbReference type="GO" id="GO:0070679">
    <property type="term" value="F:inositol 1,4,5 trisphosphate binding"/>
    <property type="evidence" value="ECO:0007669"/>
    <property type="project" value="TreeGrafter"/>
</dbReference>
<keyword evidence="3 11" id="KW-0812">Transmembrane</keyword>
<dbReference type="SUPFAM" id="SSF48403">
    <property type="entry name" value="Ankyrin repeat"/>
    <property type="match status" value="1"/>
</dbReference>
<dbReference type="PANTHER" id="PTHR10117">
    <property type="entry name" value="TRANSIENT RECEPTOR POTENTIAL CHANNEL"/>
    <property type="match status" value="1"/>
</dbReference>
<evidence type="ECO:0000256" key="9">
    <source>
        <dbReference type="ARBA" id="ARBA00023303"/>
    </source>
</evidence>
<evidence type="ECO:0000256" key="7">
    <source>
        <dbReference type="ARBA" id="ARBA00023065"/>
    </source>
</evidence>
<comment type="subcellular location">
    <subcellularLocation>
        <location evidence="1">Membrane</location>
        <topology evidence="1">Multi-pass membrane protein</topology>
    </subcellularLocation>
</comment>
<evidence type="ECO:0000256" key="8">
    <source>
        <dbReference type="ARBA" id="ARBA00023136"/>
    </source>
</evidence>
<dbReference type="SMART" id="SM01420">
    <property type="entry name" value="TRP_2"/>
    <property type="match status" value="1"/>
</dbReference>
<keyword evidence="6" id="KW-0040">ANK repeat</keyword>
<protein>
    <submittedName>
        <fullName evidence="12">Uncharacterized protein</fullName>
    </submittedName>
</protein>
<evidence type="ECO:0000256" key="6">
    <source>
        <dbReference type="ARBA" id="ARBA00023043"/>
    </source>
</evidence>
<dbReference type="AlphaFoldDB" id="A0A8J1YA67"/>
<dbReference type="InterPro" id="IPR002110">
    <property type="entry name" value="Ankyrin_rpt"/>
</dbReference>
<evidence type="ECO:0000256" key="11">
    <source>
        <dbReference type="SAM" id="Phobius"/>
    </source>
</evidence>
<dbReference type="Gene3D" id="1.10.287.70">
    <property type="match status" value="1"/>
</dbReference>
<accession>A0A8J1YA67</accession>
<dbReference type="PRINTS" id="PR01097">
    <property type="entry name" value="TRNSRECEPTRP"/>
</dbReference>
<dbReference type="OrthoDB" id="2373987at2759"/>
<dbReference type="Proteomes" id="UP000749559">
    <property type="component" value="Unassembled WGS sequence"/>
</dbReference>
<evidence type="ECO:0000256" key="5">
    <source>
        <dbReference type="ARBA" id="ARBA00022989"/>
    </source>
</evidence>
<organism evidence="12 13">
    <name type="scientific">Owenia fusiformis</name>
    <name type="common">Polychaete worm</name>
    <dbReference type="NCBI Taxonomy" id="6347"/>
    <lineage>
        <taxon>Eukaryota</taxon>
        <taxon>Metazoa</taxon>
        <taxon>Spiralia</taxon>
        <taxon>Lophotrochozoa</taxon>
        <taxon>Annelida</taxon>
        <taxon>Polychaeta</taxon>
        <taxon>Sedentaria</taxon>
        <taxon>Canalipalpata</taxon>
        <taxon>Sabellida</taxon>
        <taxon>Oweniida</taxon>
        <taxon>Oweniidae</taxon>
        <taxon>Owenia</taxon>
    </lineage>
</organism>
<dbReference type="GO" id="GO:0015279">
    <property type="term" value="F:store-operated calcium channel activity"/>
    <property type="evidence" value="ECO:0007669"/>
    <property type="project" value="TreeGrafter"/>
</dbReference>
<keyword evidence="13" id="KW-1185">Reference proteome</keyword>
<sequence length="753" mass="86656">MPGQDSDKPTPKKMRGQLMKTSSAAPVFSAIFGESVMHTKETEFLEAAEKGDIQTIMKIVNADVNFNLNVLDIFGRSALEIAVEGEYIDIVEFLLPKSSIQCINDAMLLAISKDNARLTEMLLKQDLMLCQRMKHFDLESIQGVRHRNSPRFSQDITPLVLASQRNNFCLVKLLLMHGVSIKKPCPYFCDCQGCTSEREIDSVMHSRSRLNRYMGLASPAYLCFSRSKDPILSAFQLAHDLKDLAGIEKEYKKEYFYLSDQCEKYAIDLLDMCRTKDEVMTILNENGTGDASQNKIKLERVRLAIKYEQKRFIANPICQNQMETLWYEPVAWIQHRNTFLKILSLFLFALSLPFLLAIYFIAPKSKVADFVRSPLIKFMSSSSCYLTFLFLIIALATRDEGHLWSADLCCDKVTKALFVCIIVWVIESMMLRSRHNFPLPQPHHLADMFFALANVLSFTRLAHLLPASQQLGPLMISFGQMMKDVTRFLFVFFLVFMAFVCGLTSLYQIYVCDENTHFNELQRSIGSLFWATFGMGDKTSPEVAMENVNLLDKDFRKWTETVGSVLFASYILAGVVVLLNMLIAMMNNSFQEIYEDKDVEWKFARAKLRIQYFEHGMTVPAPLNLIPNPKYLCYLFQWVKKKAFGDSTTEIDKMASAYMKKEVMQRLVRRYIYKNQFKCLDETYEDEDVKDNLDRVFDRIGNMQMELAGLHRKLKEKSIRYAKGSVKKTKSTPCQKSSYMPCKCSPPSPDEYM</sequence>
<dbReference type="EMBL" id="CAIIXF020000001">
    <property type="protein sequence ID" value="CAH1772636.1"/>
    <property type="molecule type" value="Genomic_DNA"/>
</dbReference>
<feature type="transmembrane region" description="Helical" evidence="11">
    <location>
        <begin position="445"/>
        <end position="467"/>
    </location>
</feature>
<keyword evidence="9" id="KW-0407">Ion channel</keyword>
<dbReference type="SMART" id="SM00248">
    <property type="entry name" value="ANK"/>
    <property type="match status" value="3"/>
</dbReference>